<evidence type="ECO:0008006" key="3">
    <source>
        <dbReference type="Google" id="ProtNLM"/>
    </source>
</evidence>
<organism evidence="1 2">
    <name type="scientific">Hemibagrus guttatus</name>
    <dbReference type="NCBI Taxonomy" id="175788"/>
    <lineage>
        <taxon>Eukaryota</taxon>
        <taxon>Metazoa</taxon>
        <taxon>Chordata</taxon>
        <taxon>Craniata</taxon>
        <taxon>Vertebrata</taxon>
        <taxon>Euteleostomi</taxon>
        <taxon>Actinopterygii</taxon>
        <taxon>Neopterygii</taxon>
        <taxon>Teleostei</taxon>
        <taxon>Ostariophysi</taxon>
        <taxon>Siluriformes</taxon>
        <taxon>Bagridae</taxon>
        <taxon>Hemibagrus</taxon>
    </lineage>
</organism>
<protein>
    <recommendedName>
        <fullName evidence="3">Endonuclease/exonuclease/phosphatase domain-containing protein</fullName>
    </recommendedName>
</protein>
<dbReference type="Proteomes" id="UP001274896">
    <property type="component" value="Unassembled WGS sequence"/>
</dbReference>
<dbReference type="EMBL" id="JAUCMX010000010">
    <property type="protein sequence ID" value="KAK3533972.1"/>
    <property type="molecule type" value="Genomic_DNA"/>
</dbReference>
<keyword evidence="2" id="KW-1185">Reference proteome</keyword>
<dbReference type="PANTHER" id="PTHR47510:SF3">
    <property type="entry name" value="ENDO_EXONUCLEASE_PHOSPHATASE DOMAIN-CONTAINING PROTEIN"/>
    <property type="match status" value="1"/>
</dbReference>
<evidence type="ECO:0000313" key="2">
    <source>
        <dbReference type="Proteomes" id="UP001274896"/>
    </source>
</evidence>
<accession>A0AAE0V121</accession>
<evidence type="ECO:0000313" key="1">
    <source>
        <dbReference type="EMBL" id="KAK3533972.1"/>
    </source>
</evidence>
<comment type="caution">
    <text evidence="1">The sequence shown here is derived from an EMBL/GenBank/DDBJ whole genome shotgun (WGS) entry which is preliminary data.</text>
</comment>
<proteinExistence type="predicted"/>
<dbReference type="PANTHER" id="PTHR47510">
    <property type="entry name" value="REVERSE TRANSCRIPTASE DOMAIN-CONTAINING PROTEIN"/>
    <property type="match status" value="1"/>
</dbReference>
<feature type="non-terminal residue" evidence="1">
    <location>
        <position position="202"/>
    </location>
</feature>
<gene>
    <name evidence="1" type="ORF">QTP70_034978</name>
</gene>
<name>A0AAE0V121_9TELE</name>
<dbReference type="AlphaFoldDB" id="A0AAE0V121"/>
<reference evidence="1" key="1">
    <citation type="submission" date="2023-06" db="EMBL/GenBank/DDBJ databases">
        <title>Male Hemibagrus guttatus genome.</title>
        <authorList>
            <person name="Bian C."/>
        </authorList>
    </citation>
    <scope>NUCLEOTIDE SEQUENCE</scope>
    <source>
        <strain evidence="1">Male_cb2023</strain>
        <tissue evidence="1">Muscle</tissue>
    </source>
</reference>
<sequence>QEEASVVVTLMHSEMIGQQGDDMVRMRLANAKVALCALYGAISELQNAHPDGLFIAGDFNHANLKSVLPKFHQYVEFATRRVNALDLVNTNIPGAYRAEPHPHLGYSDHISVVLIPAYRPLVRCSKLVLKLVKSWPEGAISALQDCFECIDWDIFREAATNGDTTDLEEYTSSVTSYISKSVKIQGLCLQNWKQGCPKNSTG</sequence>